<dbReference type="GO" id="GO:0000963">
    <property type="term" value="P:mitochondrial RNA processing"/>
    <property type="evidence" value="ECO:0007669"/>
    <property type="project" value="TreeGrafter"/>
</dbReference>
<dbReference type="GO" id="GO:0005759">
    <property type="term" value="C:mitochondrial matrix"/>
    <property type="evidence" value="ECO:0007669"/>
    <property type="project" value="TreeGrafter"/>
</dbReference>
<dbReference type="GO" id="GO:0044528">
    <property type="term" value="P:regulation of mitochondrial mRNA stability"/>
    <property type="evidence" value="ECO:0007669"/>
    <property type="project" value="TreeGrafter"/>
</dbReference>
<sequence>MPTRPSMLGKCRAQARRSVVVPSLVSCERRLAGPCACAQPARALSSQVSGPAAPTEKKPWRSLLRSDPSQQGNASNNSNSNKRLGQAAVNGRLHGALDMEEVLCLWQELGATSFDAVNLASAIRAAALLPNSNNDNDSDNFAARGREKTSCATALGEDARWRALLQAAEGRLREFRPRDLAGVVWALARADAGEELLRAICTEMDVAGWLQQLTSRDFALAAWAFAKAGLGDAPLLEAMQLEAAKRLGEFSSQDVVNVAWAFAKMQSQQEPLMRQLADRAAERLQDLHPQDLANTAWAFAKAGLRHEELMSGIAALTVVRISEFNAQELSSIIWAFAWTEIGLSPALSQLLVDRSIALVLSFNAQGLARIAWSFAKMDERRSSELLMATIASRATEQIKSFSAANLAKLAWAFAKVDERAEALMHAVALRALDILQEFNARDLGMIAWALAKADVIHVPLMRAIAAQAAKNSVVQEFTTQGLANTAAAFAMSSVRDDALMQAIAETSLQRMDEFPAQGLVDLQWAFETLEVTNDVLQAAIAKAPGWAERPVYEHRFHAGSIADCFKHVVLVMLLQSAVQESTSFRYVDTHSGGGLYDLPAVQQGRCQEGILRLAARAAGAEDLPWPIAEFLAAVGECNPRQDSSQVDAAGGRFQYYPGSPALALRWLRPSKPQDGATLFEASAPVHAALCKSLDGNTDAEAETKLQILHEDAYRGLRRISSFAEERVFFFIDPPYELSFSDNLNMALLSHLSSRWPGSTVALWYPIRDDSRTDRVYRRVRSLGLGPVLAAEFEVGRRQASESLSSVRTGMLIVHPPEHMERDLKGVLPQLARLLAPDAKAPVSSSVFWL</sequence>
<evidence type="ECO:0000256" key="1">
    <source>
        <dbReference type="SAM" id="MobiDB-lite"/>
    </source>
</evidence>
<feature type="region of interest" description="Disordered" evidence="1">
    <location>
        <begin position="46"/>
        <end position="83"/>
    </location>
</feature>
<dbReference type="PANTHER" id="PTHR21228:SF40">
    <property type="entry name" value="LD45607P"/>
    <property type="match status" value="1"/>
</dbReference>
<dbReference type="AlphaFoldDB" id="A0A813DHF9"/>
<dbReference type="OrthoDB" id="6501018at2759"/>
<protein>
    <recommendedName>
        <fullName evidence="2">RNA-editing substrate-binding complex 6 protein domain-containing protein</fullName>
    </recommendedName>
</protein>
<dbReference type="InterPro" id="IPR029063">
    <property type="entry name" value="SAM-dependent_MTases_sf"/>
</dbReference>
<dbReference type="Pfam" id="PF26188">
    <property type="entry name" value="RESC6"/>
    <property type="match status" value="1"/>
</dbReference>
<dbReference type="Gene3D" id="3.40.50.150">
    <property type="entry name" value="Vaccinia Virus protein VP39"/>
    <property type="match status" value="1"/>
</dbReference>
<feature type="domain" description="RNA-editing substrate-binding complex 6 protein" evidence="2">
    <location>
        <begin position="149"/>
        <end position="456"/>
    </location>
</feature>
<dbReference type="Proteomes" id="UP000654075">
    <property type="component" value="Unassembled WGS sequence"/>
</dbReference>
<evidence type="ECO:0000313" key="3">
    <source>
        <dbReference type="EMBL" id="CAE8585039.1"/>
    </source>
</evidence>
<reference evidence="3" key="1">
    <citation type="submission" date="2021-02" db="EMBL/GenBank/DDBJ databases">
        <authorList>
            <person name="Dougan E. K."/>
            <person name="Rhodes N."/>
            <person name="Thang M."/>
            <person name="Chan C."/>
        </authorList>
    </citation>
    <scope>NUCLEOTIDE SEQUENCE</scope>
</reference>
<dbReference type="GO" id="GO:0003723">
    <property type="term" value="F:RNA binding"/>
    <property type="evidence" value="ECO:0007669"/>
    <property type="project" value="TreeGrafter"/>
</dbReference>
<dbReference type="SUPFAM" id="SSF53335">
    <property type="entry name" value="S-adenosyl-L-methionine-dependent methyltransferases"/>
    <property type="match status" value="1"/>
</dbReference>
<comment type="caution">
    <text evidence="3">The sequence shown here is derived from an EMBL/GenBank/DDBJ whole genome shotgun (WGS) entry which is preliminary data.</text>
</comment>
<dbReference type="GO" id="GO:0008649">
    <property type="term" value="F:rRNA methyltransferase activity"/>
    <property type="evidence" value="ECO:0007669"/>
    <property type="project" value="InterPro"/>
</dbReference>
<dbReference type="InterPro" id="IPR007473">
    <property type="entry name" value="RlmJ"/>
</dbReference>
<evidence type="ECO:0000313" key="4">
    <source>
        <dbReference type="EMBL" id="CAE8680719.1"/>
    </source>
</evidence>
<dbReference type="InterPro" id="IPR050870">
    <property type="entry name" value="FAST_kinase"/>
</dbReference>
<dbReference type="EMBL" id="CAJNNW010025885">
    <property type="protein sequence ID" value="CAE8680719.1"/>
    <property type="molecule type" value="Genomic_DNA"/>
</dbReference>
<name>A0A813DHF9_POLGL</name>
<evidence type="ECO:0000313" key="5">
    <source>
        <dbReference type="Proteomes" id="UP000654075"/>
    </source>
</evidence>
<gene>
    <name evidence="3" type="ORF">PGLA1383_LOCUS3959</name>
    <name evidence="4" type="ORF">PGLA2088_LOCUS22070</name>
</gene>
<accession>A0A813DHF9</accession>
<dbReference type="EMBL" id="CAJNNV010001428">
    <property type="protein sequence ID" value="CAE8585039.1"/>
    <property type="molecule type" value="Genomic_DNA"/>
</dbReference>
<dbReference type="Pfam" id="PF04378">
    <property type="entry name" value="RsmJ"/>
    <property type="match status" value="1"/>
</dbReference>
<dbReference type="PANTHER" id="PTHR21228">
    <property type="entry name" value="FAST LEU-RICH DOMAIN-CONTAINING"/>
    <property type="match status" value="1"/>
</dbReference>
<keyword evidence="5" id="KW-1185">Reference proteome</keyword>
<dbReference type="InterPro" id="IPR058917">
    <property type="entry name" value="RESC6_dom"/>
</dbReference>
<evidence type="ECO:0000259" key="2">
    <source>
        <dbReference type="Pfam" id="PF26188"/>
    </source>
</evidence>
<dbReference type="Proteomes" id="UP000626109">
    <property type="component" value="Unassembled WGS sequence"/>
</dbReference>
<proteinExistence type="predicted"/>
<dbReference type="GO" id="GO:0070475">
    <property type="term" value="P:rRNA base methylation"/>
    <property type="evidence" value="ECO:0007669"/>
    <property type="project" value="InterPro"/>
</dbReference>
<dbReference type="GO" id="GO:0035770">
    <property type="term" value="C:ribonucleoprotein granule"/>
    <property type="evidence" value="ECO:0007669"/>
    <property type="project" value="TreeGrafter"/>
</dbReference>
<organism evidence="3 5">
    <name type="scientific">Polarella glacialis</name>
    <name type="common">Dinoflagellate</name>
    <dbReference type="NCBI Taxonomy" id="89957"/>
    <lineage>
        <taxon>Eukaryota</taxon>
        <taxon>Sar</taxon>
        <taxon>Alveolata</taxon>
        <taxon>Dinophyceae</taxon>
        <taxon>Suessiales</taxon>
        <taxon>Suessiaceae</taxon>
        <taxon>Polarella</taxon>
    </lineage>
</organism>